<dbReference type="RefSeq" id="YP_009395138.1">
    <property type="nucleotide sequence ID" value="NC_035276.1"/>
</dbReference>
<keyword evidence="1" id="KW-0934">Plastid</keyword>
<dbReference type="EMBL" id="MF101430">
    <property type="protein sequence ID" value="ARW63906.1"/>
    <property type="molecule type" value="Genomic_DNA"/>
</dbReference>
<geneLocation type="chloroplast" evidence="1"/>
<reference evidence="1" key="1">
    <citation type="journal article" date="2017" name="J. Phycol.">
        <title>Analysis of chloroplast genomes and a supermatrix inform reclassification of the Rhodomelaceae (Rhodophyta).</title>
        <authorList>
            <person name="Diaz-Tapia P."/>
            <person name="Maggs C.A."/>
            <person name="West J.A."/>
            <person name="Verbruggen H."/>
        </authorList>
    </citation>
    <scope>NUCLEOTIDE SEQUENCE</scope>
    <source>
        <strain evidence="1">PD644</strain>
    </source>
</reference>
<accession>A0A1Z1MD63</accession>
<keyword evidence="1" id="KW-0150">Chloroplast</keyword>
<name>A0A1Z1MD63_9FLOR</name>
<dbReference type="GeneID" id="33357114"/>
<organism evidence="1">
    <name type="scientific">Alsidium seaforthii</name>
    <dbReference type="NCBI Taxonomy" id="2007182"/>
    <lineage>
        <taxon>Eukaryota</taxon>
        <taxon>Rhodophyta</taxon>
        <taxon>Florideophyceae</taxon>
        <taxon>Rhodymeniophycidae</taxon>
        <taxon>Ceramiales</taxon>
        <taxon>Rhodomelaceae</taxon>
        <taxon>Polysiphonioideae</taxon>
        <taxon>Alsidium</taxon>
    </lineage>
</organism>
<proteinExistence type="predicted"/>
<protein>
    <submittedName>
        <fullName evidence="1">Uncharacterized protein</fullName>
    </submittedName>
</protein>
<sequence length="88" mass="10557">MDNSYSLIRIYKDKVIEFRCYCFCESIKSKYSYPICFTTRFNNLESIFYTLSLCTFFNLLSTKHKLYVGKELCKAEISIKLNQKYIQN</sequence>
<dbReference type="AlphaFoldDB" id="A0A1Z1MD63"/>
<gene>
    <name evidence="1" type="primary">ConsOrf2</name>
</gene>
<evidence type="ECO:0000313" key="1">
    <source>
        <dbReference type="EMBL" id="ARW63906.1"/>
    </source>
</evidence>